<name>A0ABY6HWT1_9ARCH</name>
<protein>
    <recommendedName>
        <fullName evidence="3">STAS/SEC14 domain-containing protein</fullName>
    </recommendedName>
</protein>
<reference evidence="1" key="1">
    <citation type="submission" date="2022-09" db="EMBL/GenBank/DDBJ databases">
        <title>Actin cytoskeleton and complex cell architecture in an #Asgard archaeon.</title>
        <authorList>
            <person name="Ponce Toledo R.I."/>
            <person name="Schleper C."/>
            <person name="Rodrigues Oliveira T."/>
            <person name="Wollweber F."/>
            <person name="Xu J."/>
            <person name="Rittmann S."/>
            <person name="Klingl A."/>
            <person name="Pilhofer M."/>
        </authorList>
    </citation>
    <scope>NUCLEOTIDE SEQUENCE</scope>
    <source>
        <strain evidence="1">B-35</strain>
    </source>
</reference>
<evidence type="ECO:0000313" key="2">
    <source>
        <dbReference type="Proteomes" id="UP001208689"/>
    </source>
</evidence>
<accession>A0ABY6HWT1</accession>
<dbReference type="EMBL" id="CP104013">
    <property type="protein sequence ID" value="UYP47041.1"/>
    <property type="molecule type" value="Genomic_DNA"/>
</dbReference>
<evidence type="ECO:0000313" key="1">
    <source>
        <dbReference type="EMBL" id="UYP47041.1"/>
    </source>
</evidence>
<sequence length="121" mass="13625">MGEIKFITHHEKKILHLDFAGCNSTEVSALINDAKKVIAAQPHHSLSVISDVTDMKANKEVTQMMKEFTAHNKPFVKQSVVLGITGIKKVLYQVVIKFSNRKITLANTMDEAKEYLRKDAE</sequence>
<gene>
    <name evidence="1" type="ORF">NEF87_003326</name>
</gene>
<evidence type="ECO:0008006" key="3">
    <source>
        <dbReference type="Google" id="ProtNLM"/>
    </source>
</evidence>
<organism evidence="1 2">
    <name type="scientific">Candidatus Lokiarchaeum ossiferum</name>
    <dbReference type="NCBI Taxonomy" id="2951803"/>
    <lineage>
        <taxon>Archaea</taxon>
        <taxon>Promethearchaeati</taxon>
        <taxon>Promethearchaeota</taxon>
        <taxon>Promethearchaeia</taxon>
        <taxon>Promethearchaeales</taxon>
        <taxon>Promethearchaeaceae</taxon>
        <taxon>Candidatus Lokiarchaeum</taxon>
    </lineage>
</organism>
<keyword evidence="2" id="KW-1185">Reference proteome</keyword>
<proteinExistence type="predicted"/>
<dbReference type="Proteomes" id="UP001208689">
    <property type="component" value="Chromosome"/>
</dbReference>